<keyword evidence="3" id="KW-1185">Reference proteome</keyword>
<sequence length="218" mass="25317">MDEDRIIDVESTPPKYITLTVSDEYLDRLGTSLAVRVKYENGFGKLMNMYSKLTGLPLLTLRFMFDGNRISDKDSPESLEMDSYDNIDVFRELICGVSTSSSSLCSPDYIQFIMKLTQQSTQDTPQEDTSNSYSYIYLRIVNKVHGTEDYHFRVRNNSTMTTIMNWYSKKSGNVVERFLYYGNRVRDDDTPKSLGMEDDDALEVHEEIRIRKRRRLAA</sequence>
<dbReference type="GO" id="GO:0044389">
    <property type="term" value="F:ubiquitin-like protein ligase binding"/>
    <property type="evidence" value="ECO:0000318"/>
    <property type="project" value="GO_Central"/>
</dbReference>
<reference evidence="2" key="2">
    <citation type="submission" date="2022-06" db="UniProtKB">
        <authorList>
            <consortium name="EnsemblMetazoa"/>
        </authorList>
    </citation>
    <scope>IDENTIFICATION</scope>
    <source>
        <strain evidence="2">PS312</strain>
    </source>
</reference>
<dbReference type="Gene3D" id="3.10.20.90">
    <property type="entry name" value="Phosphatidylinositol 3-kinase Catalytic Subunit, Chain A, domain 1"/>
    <property type="match status" value="2"/>
</dbReference>
<dbReference type="OrthoDB" id="442921at2759"/>
<dbReference type="InterPro" id="IPR022617">
    <property type="entry name" value="Rad60/SUMO-like_dom"/>
</dbReference>
<dbReference type="Pfam" id="PF11976">
    <property type="entry name" value="Rad60-SLD"/>
    <property type="match status" value="2"/>
</dbReference>
<evidence type="ECO:0000313" key="3">
    <source>
        <dbReference type="Proteomes" id="UP000005239"/>
    </source>
</evidence>
<evidence type="ECO:0000256" key="1">
    <source>
        <dbReference type="ARBA" id="ARBA00009185"/>
    </source>
</evidence>
<dbReference type="SUPFAM" id="SSF54236">
    <property type="entry name" value="Ubiquitin-like"/>
    <property type="match status" value="2"/>
</dbReference>
<dbReference type="PROSITE" id="PS50053">
    <property type="entry name" value="UBIQUITIN_2"/>
    <property type="match status" value="1"/>
</dbReference>
<protein>
    <submittedName>
        <fullName evidence="2">Ubiquitin</fullName>
    </submittedName>
</protein>
<accession>A0A8R1YRY6</accession>
<organism evidence="2 3">
    <name type="scientific">Pristionchus pacificus</name>
    <name type="common">Parasitic nematode worm</name>
    <dbReference type="NCBI Taxonomy" id="54126"/>
    <lineage>
        <taxon>Eukaryota</taxon>
        <taxon>Metazoa</taxon>
        <taxon>Ecdysozoa</taxon>
        <taxon>Nematoda</taxon>
        <taxon>Chromadorea</taxon>
        <taxon>Rhabditida</taxon>
        <taxon>Rhabditina</taxon>
        <taxon>Diplogasteromorpha</taxon>
        <taxon>Diplogasteroidea</taxon>
        <taxon>Neodiplogasteridae</taxon>
        <taxon>Pristionchus</taxon>
    </lineage>
</organism>
<accession>A0A2A6D0I7</accession>
<comment type="similarity">
    <text evidence="1">Belongs to the ubiquitin family. SUMO subfamily.</text>
</comment>
<proteinExistence type="inferred from homology"/>
<reference evidence="3" key="1">
    <citation type="journal article" date="2008" name="Nat. Genet.">
        <title>The Pristionchus pacificus genome provides a unique perspective on nematode lifestyle and parasitism.</title>
        <authorList>
            <person name="Dieterich C."/>
            <person name="Clifton S.W."/>
            <person name="Schuster L.N."/>
            <person name="Chinwalla A."/>
            <person name="Delehaunty K."/>
            <person name="Dinkelacker I."/>
            <person name="Fulton L."/>
            <person name="Fulton R."/>
            <person name="Godfrey J."/>
            <person name="Minx P."/>
            <person name="Mitreva M."/>
            <person name="Roeseler W."/>
            <person name="Tian H."/>
            <person name="Witte H."/>
            <person name="Yang S.P."/>
            <person name="Wilson R.K."/>
            <person name="Sommer R.J."/>
        </authorList>
    </citation>
    <scope>NUCLEOTIDE SEQUENCE [LARGE SCALE GENOMIC DNA]</scope>
    <source>
        <strain evidence="3">PS312</strain>
    </source>
</reference>
<dbReference type="InterPro" id="IPR000626">
    <property type="entry name" value="Ubiquitin-like_dom"/>
</dbReference>
<dbReference type="AlphaFoldDB" id="A0A2A6D0I7"/>
<dbReference type="EnsemblMetazoa" id="PPA34024.1">
    <property type="protein sequence ID" value="PPA34024.1"/>
    <property type="gene ID" value="WBGene00272393"/>
</dbReference>
<dbReference type="GO" id="GO:0031386">
    <property type="term" value="F:protein tag activity"/>
    <property type="evidence" value="ECO:0000318"/>
    <property type="project" value="GO_Central"/>
</dbReference>
<dbReference type="Proteomes" id="UP000005239">
    <property type="component" value="Unassembled WGS sequence"/>
</dbReference>
<gene>
    <name evidence="2" type="primary">WBGene00272393</name>
</gene>
<name>A0A2A6D0I7_PRIPA</name>
<dbReference type="InterPro" id="IPR029071">
    <property type="entry name" value="Ubiquitin-like_domsf"/>
</dbReference>
<dbReference type="GO" id="GO:0005634">
    <property type="term" value="C:nucleus"/>
    <property type="evidence" value="ECO:0000318"/>
    <property type="project" value="GO_Central"/>
</dbReference>
<evidence type="ECO:0000313" key="2">
    <source>
        <dbReference type="EnsemblMetazoa" id="PPA34024.1"/>
    </source>
</evidence>
<dbReference type="PANTHER" id="PTHR10562">
    <property type="entry name" value="SMALL UBIQUITIN-RELATED MODIFIER"/>
    <property type="match status" value="1"/>
</dbReference>
<dbReference type="GO" id="GO:0016925">
    <property type="term" value="P:protein sumoylation"/>
    <property type="evidence" value="ECO:0000318"/>
    <property type="project" value="GO_Central"/>
</dbReference>